<dbReference type="GeneID" id="76206453"/>
<reference evidence="2" key="1">
    <citation type="journal article" date="2014" name="Int. J. Syst. Evol. Microbiol.">
        <title>Complete genome sequence of Corynebacterium casei LMG S-19264T (=DSM 44701T), isolated from a smear-ripened cheese.</title>
        <authorList>
            <consortium name="US DOE Joint Genome Institute (JGI-PGF)"/>
            <person name="Walter F."/>
            <person name="Albersmeier A."/>
            <person name="Kalinowski J."/>
            <person name="Ruckert C."/>
        </authorList>
    </citation>
    <scope>NUCLEOTIDE SEQUENCE</scope>
    <source>
        <strain evidence="2">JCM 11219</strain>
    </source>
</reference>
<gene>
    <name evidence="2" type="ORF">GCM10007112_03960</name>
    <name evidence="1" type="ORF">Vsou_09020</name>
</gene>
<reference evidence="1" key="4">
    <citation type="journal article" date="2023" name="Microbiol. Resour. Announc.">
        <title>Complete Genome Sequence of Vulcanisaeta souniana Strain IC-059, a Hyperthermophilic Archaeon Isolated from Hot Spring Water in Japan.</title>
        <authorList>
            <person name="Kato S."/>
            <person name="Itoh T."/>
            <person name="Wu L."/>
            <person name="Ma J."/>
            <person name="Ohkuma M."/>
        </authorList>
    </citation>
    <scope>NUCLEOTIDE SEQUENCE</scope>
    <source>
        <strain evidence="1">JCM 11219</strain>
    </source>
</reference>
<dbReference type="EMBL" id="AP026830">
    <property type="protein sequence ID" value="BDR91809.1"/>
    <property type="molecule type" value="Genomic_DNA"/>
</dbReference>
<evidence type="ECO:0000313" key="3">
    <source>
        <dbReference type="Proteomes" id="UP000657075"/>
    </source>
</evidence>
<sequence>MAILILKPRHDATMLNVLLNLLGYKTSCIQLMWNYAEKYATNSLLHVPCNAIDIYFQTLNSAGG</sequence>
<reference evidence="4" key="3">
    <citation type="submission" date="2022-09" db="EMBL/GenBank/DDBJ databases">
        <title>Complete genome sequence of Vulcanisaeta souniana.</title>
        <authorList>
            <person name="Kato S."/>
            <person name="Itoh T."/>
            <person name="Ohkuma M."/>
        </authorList>
    </citation>
    <scope>NUCLEOTIDE SEQUENCE [LARGE SCALE GENOMIC DNA]</scope>
    <source>
        <strain evidence="4">JCM 11219</strain>
    </source>
</reference>
<dbReference type="AlphaFoldDB" id="A0A830E0E1"/>
<keyword evidence="4" id="KW-1185">Reference proteome</keyword>
<organism evidence="2 3">
    <name type="scientific">Vulcanisaeta souniana JCM 11219</name>
    <dbReference type="NCBI Taxonomy" id="1293586"/>
    <lineage>
        <taxon>Archaea</taxon>
        <taxon>Thermoproteota</taxon>
        <taxon>Thermoprotei</taxon>
        <taxon>Thermoproteales</taxon>
        <taxon>Thermoproteaceae</taxon>
        <taxon>Vulcanisaeta</taxon>
    </lineage>
</organism>
<dbReference type="EMBL" id="BMNM01000001">
    <property type="protein sequence ID" value="GGI70195.1"/>
    <property type="molecule type" value="Genomic_DNA"/>
</dbReference>
<reference evidence="2" key="2">
    <citation type="submission" date="2020-09" db="EMBL/GenBank/DDBJ databases">
        <authorList>
            <person name="Sun Q."/>
            <person name="Ohkuma M."/>
        </authorList>
    </citation>
    <scope>NUCLEOTIDE SEQUENCE</scope>
    <source>
        <strain evidence="2">JCM 11219</strain>
    </source>
</reference>
<evidence type="ECO:0000313" key="4">
    <source>
        <dbReference type="Proteomes" id="UP001060771"/>
    </source>
</evidence>
<dbReference type="Proteomes" id="UP001060771">
    <property type="component" value="Chromosome"/>
</dbReference>
<dbReference type="Proteomes" id="UP000657075">
    <property type="component" value="Unassembled WGS sequence"/>
</dbReference>
<accession>A0A830E0E1</accession>
<evidence type="ECO:0000313" key="1">
    <source>
        <dbReference type="EMBL" id="BDR91809.1"/>
    </source>
</evidence>
<proteinExistence type="predicted"/>
<evidence type="ECO:0000313" key="2">
    <source>
        <dbReference type="EMBL" id="GGI70195.1"/>
    </source>
</evidence>
<protein>
    <submittedName>
        <fullName evidence="2">Uncharacterized protein</fullName>
    </submittedName>
</protein>
<dbReference type="RefSeq" id="WP_264890776.1">
    <property type="nucleotide sequence ID" value="NZ_AP026830.1"/>
</dbReference>
<name>A0A830E0E1_9CREN</name>